<dbReference type="InterPro" id="IPR036047">
    <property type="entry name" value="F-box-like_dom_sf"/>
</dbReference>
<organism evidence="3 4">
    <name type="scientific">Raphanus sativus</name>
    <name type="common">Radish</name>
    <name type="synonym">Raphanus raphanistrum var. sativus</name>
    <dbReference type="NCBI Taxonomy" id="3726"/>
    <lineage>
        <taxon>Eukaryota</taxon>
        <taxon>Viridiplantae</taxon>
        <taxon>Streptophyta</taxon>
        <taxon>Embryophyta</taxon>
        <taxon>Tracheophyta</taxon>
        <taxon>Spermatophyta</taxon>
        <taxon>Magnoliopsida</taxon>
        <taxon>eudicotyledons</taxon>
        <taxon>Gunneridae</taxon>
        <taxon>Pentapetalae</taxon>
        <taxon>rosids</taxon>
        <taxon>malvids</taxon>
        <taxon>Brassicales</taxon>
        <taxon>Brassicaceae</taxon>
        <taxon>Brassiceae</taxon>
        <taxon>Raphanus</taxon>
    </lineage>
</organism>
<dbReference type="RefSeq" id="XP_056843480.1">
    <property type="nucleotide sequence ID" value="XM_056987500.1"/>
</dbReference>
<dbReference type="OrthoDB" id="687122at2759"/>
<feature type="domain" description="F-box" evidence="2">
    <location>
        <begin position="42"/>
        <end position="82"/>
    </location>
</feature>
<keyword evidence="3" id="KW-1185">Reference proteome</keyword>
<protein>
    <submittedName>
        <fullName evidence="4">F-box protein DOR-like</fullName>
    </submittedName>
</protein>
<dbReference type="Pfam" id="PF08268">
    <property type="entry name" value="FBA_3"/>
    <property type="match status" value="1"/>
</dbReference>
<evidence type="ECO:0000313" key="4">
    <source>
        <dbReference type="RefSeq" id="XP_056843480.1"/>
    </source>
</evidence>
<dbReference type="GeneID" id="130495901"/>
<evidence type="ECO:0000256" key="1">
    <source>
        <dbReference type="SAM" id="MobiDB-lite"/>
    </source>
</evidence>
<dbReference type="NCBIfam" id="TIGR01640">
    <property type="entry name" value="F_box_assoc_1"/>
    <property type="match status" value="1"/>
</dbReference>
<sequence length="411" mass="46848">MTSVSAMKLPRHNFSDDVRSISPCRSGSSSTSMNGRENSEPIPHDLIYEILLRLPAISIARFRCVSKLWASTLRSHAFTELFLTRSSTRQQFLFACQNDDEMFFFTAPQNPDKNSSLVDPYYHMKIPCIDDTSKICGHVRGLVCLTHLRTVKGRKHTVPEICNPSTGQSIFLPKVKTNKVNVRSFFVYDPIGKQFKVLSMTWPCYGNDWLCKEYQVLTLGTKKQSWRMIQCSVPHHPISGGICINGCLYYHSKVASIEQYTIVCFDVTSEKFTSIRKATGNVLWIELNLVNYNGKLATLTSDGHWQVSGESRCIELWVLVDAEKHEWSKHVYQLPTLWKDVVANDFLFFIGISGTDEILILAHSLSGINSVLYYDFVRGTIRKVEIEGIDAFRHCNTFIHHVENVKLFANV</sequence>
<gene>
    <name evidence="4" type="primary">LOC130495901</name>
</gene>
<accession>A0A9W3BW24</accession>
<proteinExistence type="predicted"/>
<dbReference type="InterPro" id="IPR017451">
    <property type="entry name" value="F-box-assoc_interact_dom"/>
</dbReference>
<feature type="compositionally biased region" description="Low complexity" evidence="1">
    <location>
        <begin position="20"/>
        <end position="32"/>
    </location>
</feature>
<dbReference type="SUPFAM" id="SSF81383">
    <property type="entry name" value="F-box domain"/>
    <property type="match status" value="1"/>
</dbReference>
<reference evidence="4" key="2">
    <citation type="submission" date="2025-08" db="UniProtKB">
        <authorList>
            <consortium name="RefSeq"/>
        </authorList>
    </citation>
    <scope>IDENTIFICATION</scope>
    <source>
        <tissue evidence="4">Leaf</tissue>
    </source>
</reference>
<dbReference type="InterPro" id="IPR013187">
    <property type="entry name" value="F-box-assoc_dom_typ3"/>
</dbReference>
<dbReference type="KEGG" id="rsz:130495901"/>
<evidence type="ECO:0000259" key="2">
    <source>
        <dbReference type="SMART" id="SM00256"/>
    </source>
</evidence>
<dbReference type="PANTHER" id="PTHR31111:SF58">
    <property type="entry name" value="F-BOX DOMAIN-CONTAINING PROTEIN"/>
    <property type="match status" value="1"/>
</dbReference>
<feature type="region of interest" description="Disordered" evidence="1">
    <location>
        <begin position="1"/>
        <end position="38"/>
    </location>
</feature>
<dbReference type="Pfam" id="PF00646">
    <property type="entry name" value="F-box"/>
    <property type="match status" value="1"/>
</dbReference>
<dbReference type="InterPro" id="IPR001810">
    <property type="entry name" value="F-box_dom"/>
</dbReference>
<name>A0A9W3BW24_RAPSA</name>
<dbReference type="SMART" id="SM00256">
    <property type="entry name" value="FBOX"/>
    <property type="match status" value="1"/>
</dbReference>
<reference evidence="3" key="1">
    <citation type="journal article" date="2019" name="Database">
        <title>The radish genome database (RadishGD): an integrated information resource for radish genomics.</title>
        <authorList>
            <person name="Yu H.J."/>
            <person name="Baek S."/>
            <person name="Lee Y.J."/>
            <person name="Cho A."/>
            <person name="Mun J.H."/>
        </authorList>
    </citation>
    <scope>NUCLEOTIDE SEQUENCE [LARGE SCALE GENOMIC DNA]</scope>
    <source>
        <strain evidence="3">cv. WK10039</strain>
    </source>
</reference>
<dbReference type="Proteomes" id="UP000504610">
    <property type="component" value="Chromosome 6"/>
</dbReference>
<evidence type="ECO:0000313" key="3">
    <source>
        <dbReference type="Proteomes" id="UP000504610"/>
    </source>
</evidence>
<dbReference type="AlphaFoldDB" id="A0A9W3BW24"/>
<dbReference type="PANTHER" id="PTHR31111">
    <property type="entry name" value="BNAA05G37150D PROTEIN-RELATED"/>
    <property type="match status" value="1"/>
</dbReference>